<proteinExistence type="predicted"/>
<feature type="region of interest" description="Disordered" evidence="1">
    <location>
        <begin position="1"/>
        <end position="101"/>
    </location>
</feature>
<dbReference type="Gene3D" id="1.25.10.10">
    <property type="entry name" value="Leucine-rich Repeat Variant"/>
    <property type="match status" value="1"/>
</dbReference>
<gene>
    <name evidence="3" type="ORF">g.44521</name>
</gene>
<dbReference type="AlphaFoldDB" id="A0A1D2AET2"/>
<evidence type="ECO:0000256" key="1">
    <source>
        <dbReference type="SAM" id="MobiDB-lite"/>
    </source>
</evidence>
<feature type="compositionally biased region" description="Basic and acidic residues" evidence="1">
    <location>
        <begin position="75"/>
        <end position="86"/>
    </location>
</feature>
<dbReference type="GO" id="GO:0005881">
    <property type="term" value="C:cytoplasmic microtubule"/>
    <property type="evidence" value="ECO:0007669"/>
    <property type="project" value="TreeGrafter"/>
</dbReference>
<accession>A0A1D2AET2</accession>
<dbReference type="EMBL" id="GDKF01001197">
    <property type="protein sequence ID" value="JAT77425.1"/>
    <property type="molecule type" value="Transcribed_RNA"/>
</dbReference>
<protein>
    <recommendedName>
        <fullName evidence="2">TOG domain-containing protein</fullName>
    </recommendedName>
</protein>
<dbReference type="InterPro" id="IPR034085">
    <property type="entry name" value="TOG"/>
</dbReference>
<dbReference type="SUPFAM" id="SSF48371">
    <property type="entry name" value="ARM repeat"/>
    <property type="match status" value="1"/>
</dbReference>
<evidence type="ECO:0000313" key="3">
    <source>
        <dbReference type="EMBL" id="JAT77425.1"/>
    </source>
</evidence>
<dbReference type="GO" id="GO:0008017">
    <property type="term" value="F:microtubule binding"/>
    <property type="evidence" value="ECO:0007669"/>
    <property type="project" value="TreeGrafter"/>
</dbReference>
<dbReference type="PANTHER" id="PTHR21567">
    <property type="entry name" value="CLASP"/>
    <property type="match status" value="1"/>
</dbReference>
<name>A0A1D2AET2_AUXPR</name>
<dbReference type="InterPro" id="IPR011989">
    <property type="entry name" value="ARM-like"/>
</dbReference>
<sequence length="371" mass="38953">MVCTRGQLQRAAVEQPTRPDPSPTAEDQSDRLKQAPTPVLAERSLNTLPMSGPQKAAGEALPGRSPTPVAPPKKLTGDDRPLKRLPDTVQATDKLPDGPEPVAVEVEYPSREELTRVVGSPEQALSTLLSTTLASADWVEVCHALGTLRQLTVHEPAALLEPHLSQLVPLVLKSVRSLRSSVTKTAILAVGDLFLSLGDALLALADVGGAAGPTTSLLGSLLLKAASSEKQFVVTEAQRTLELAADSVDPAALSALLLPYTEHKSPKVRGRTAIVLSLAQARVQDNTLRGIPVPSLLAASGRLLTDNTPEAREAAKKLLAHVRAAFEQTEAAGVAVPKAAEEGAPAPTPWEAYCRAQLPGSTALAVLRAQQ</sequence>
<reference evidence="3" key="1">
    <citation type="submission" date="2015-08" db="EMBL/GenBank/DDBJ databases">
        <authorList>
            <person name="Babu N.S."/>
            <person name="Beckwith C.J."/>
            <person name="Beseler K.G."/>
            <person name="Brison A."/>
            <person name="Carone J.V."/>
            <person name="Caskin T.P."/>
            <person name="Diamond M."/>
            <person name="Durham M.E."/>
            <person name="Foxe J.M."/>
            <person name="Go M."/>
            <person name="Henderson B.A."/>
            <person name="Jones I.B."/>
            <person name="McGettigan J.A."/>
            <person name="Micheletti S.J."/>
            <person name="Nasrallah M.E."/>
            <person name="Ortiz D."/>
            <person name="Piller C.R."/>
            <person name="Privatt S.R."/>
            <person name="Schneider S.L."/>
            <person name="Sharp S."/>
            <person name="Smith T.C."/>
            <person name="Stanton J.D."/>
            <person name="Ullery H.E."/>
            <person name="Wilson R.J."/>
            <person name="Serrano M.G."/>
            <person name="Buck G."/>
            <person name="Lee V."/>
            <person name="Wang Y."/>
            <person name="Carvalho R."/>
            <person name="Voegtly L."/>
            <person name="Shi R."/>
            <person name="Duckworth R."/>
            <person name="Johnson A."/>
            <person name="Loviza R."/>
            <person name="Walstead R."/>
            <person name="Shah Z."/>
            <person name="Kiflezghi M."/>
            <person name="Wade K."/>
            <person name="Ball S.L."/>
            <person name="Bradley K.W."/>
            <person name="Asai D.J."/>
            <person name="Bowman C.A."/>
            <person name="Russell D.A."/>
            <person name="Pope W.H."/>
            <person name="Jacobs-Sera D."/>
            <person name="Hendrix R.W."/>
            <person name="Hatfull G.F."/>
        </authorList>
    </citation>
    <scope>NUCLEOTIDE SEQUENCE</scope>
</reference>
<dbReference type="InterPro" id="IPR016024">
    <property type="entry name" value="ARM-type_fold"/>
</dbReference>
<dbReference type="GO" id="GO:0000226">
    <property type="term" value="P:microtubule cytoskeleton organization"/>
    <property type="evidence" value="ECO:0007669"/>
    <property type="project" value="TreeGrafter"/>
</dbReference>
<feature type="domain" description="TOG" evidence="2">
    <location>
        <begin position="107"/>
        <end position="338"/>
    </location>
</feature>
<dbReference type="PANTHER" id="PTHR21567:SF62">
    <property type="entry name" value="ARM REPEAT SUPERFAMILY PROTEIN"/>
    <property type="match status" value="1"/>
</dbReference>
<evidence type="ECO:0000259" key="2">
    <source>
        <dbReference type="SMART" id="SM01349"/>
    </source>
</evidence>
<dbReference type="SMART" id="SM01349">
    <property type="entry name" value="TOG"/>
    <property type="match status" value="1"/>
</dbReference>
<organism evidence="3">
    <name type="scientific">Auxenochlorella protothecoides</name>
    <name type="common">Green microalga</name>
    <name type="synonym">Chlorella protothecoides</name>
    <dbReference type="NCBI Taxonomy" id="3075"/>
    <lineage>
        <taxon>Eukaryota</taxon>
        <taxon>Viridiplantae</taxon>
        <taxon>Chlorophyta</taxon>
        <taxon>core chlorophytes</taxon>
        <taxon>Trebouxiophyceae</taxon>
        <taxon>Chlorellales</taxon>
        <taxon>Chlorellaceae</taxon>
        <taxon>Auxenochlorella</taxon>
    </lineage>
</organism>